<keyword evidence="3" id="KW-1185">Reference proteome</keyword>
<name>A0A516H1Q1_9PROT</name>
<feature type="transmembrane region" description="Helical" evidence="1">
    <location>
        <begin position="356"/>
        <end position="373"/>
    </location>
</feature>
<feature type="transmembrane region" description="Helical" evidence="1">
    <location>
        <begin position="207"/>
        <end position="234"/>
    </location>
</feature>
<feature type="transmembrane region" description="Helical" evidence="1">
    <location>
        <begin position="127"/>
        <end position="154"/>
    </location>
</feature>
<keyword evidence="1" id="KW-0472">Membrane</keyword>
<feature type="transmembrane region" description="Helical" evidence="1">
    <location>
        <begin position="291"/>
        <end position="309"/>
    </location>
</feature>
<evidence type="ECO:0000313" key="3">
    <source>
        <dbReference type="Proteomes" id="UP000317496"/>
    </source>
</evidence>
<dbReference type="KEGG" id="fer:FNB15_10690"/>
<feature type="transmembrane region" description="Helical" evidence="1">
    <location>
        <begin position="34"/>
        <end position="52"/>
    </location>
</feature>
<dbReference type="EMBL" id="CP041636">
    <property type="protein sequence ID" value="QDO97708.1"/>
    <property type="molecule type" value="Genomic_DNA"/>
</dbReference>
<feature type="transmembrane region" description="Helical" evidence="1">
    <location>
        <begin position="246"/>
        <end position="268"/>
    </location>
</feature>
<feature type="transmembrane region" description="Helical" evidence="1">
    <location>
        <begin position="318"/>
        <end position="336"/>
    </location>
</feature>
<accession>A0A516H1Q1</accession>
<reference evidence="2 3" key="1">
    <citation type="submission" date="2019-07" db="EMBL/GenBank/DDBJ databases">
        <title>Genome sequencing for Ferrovibrio sp. K5.</title>
        <authorList>
            <person name="Park S.-J."/>
        </authorList>
    </citation>
    <scope>NUCLEOTIDE SEQUENCE [LARGE SCALE GENOMIC DNA]</scope>
    <source>
        <strain evidence="2 3">K5</strain>
    </source>
</reference>
<organism evidence="2 3">
    <name type="scientific">Ferrovibrio terrae</name>
    <dbReference type="NCBI Taxonomy" id="2594003"/>
    <lineage>
        <taxon>Bacteria</taxon>
        <taxon>Pseudomonadati</taxon>
        <taxon>Pseudomonadota</taxon>
        <taxon>Alphaproteobacteria</taxon>
        <taxon>Rhodospirillales</taxon>
        <taxon>Rhodospirillaceae</taxon>
        <taxon>Ferrovibrio</taxon>
    </lineage>
</organism>
<proteinExistence type="predicted"/>
<dbReference type="Proteomes" id="UP000317496">
    <property type="component" value="Chromosome"/>
</dbReference>
<evidence type="ECO:0000256" key="1">
    <source>
        <dbReference type="SAM" id="Phobius"/>
    </source>
</evidence>
<evidence type="ECO:0000313" key="2">
    <source>
        <dbReference type="EMBL" id="QDO97708.1"/>
    </source>
</evidence>
<gene>
    <name evidence="2" type="ORF">FNB15_10690</name>
</gene>
<evidence type="ECO:0008006" key="4">
    <source>
        <dbReference type="Google" id="ProtNLM"/>
    </source>
</evidence>
<feature type="transmembrane region" description="Helical" evidence="1">
    <location>
        <begin position="64"/>
        <end position="83"/>
    </location>
</feature>
<sequence length="387" mass="42852">MSKWKWPATLYLGIVLITALPFFAKRFAEGFLWPWAAYAFAILILLIATERLDLRKYKIANSNLPWLSGAFILATLNFVLYPLTRTAAHPSTAPNALIDPAVAFFEGQHPYAVTLFDGAPISPGPGWIILNAPITLTGMIFALIPVYMGIACYAVSRIEAWRGNALVLFLVPSICFLQMNVVAHDLLGFSLAGVALTIAAHQQRNNMLVITLIAILSGIVATARLPFFLFPVAIATCLFRTDRAKALVFATVAVSVLIAIHGIFYLWADRLSLFYQPAHVFGRAANSQSPAQFIVVIALWIVISIYMWLRTDSSLSSWFLFVWAILFVPFATIGFAELFRGSELSINDIANWEGKGYVYFTVPFLAAALVLLVRDRQGQLDIKLVED</sequence>
<protein>
    <recommendedName>
        <fullName evidence="4">DUF2029 domain-containing protein</fullName>
    </recommendedName>
</protein>
<keyword evidence="1" id="KW-0812">Transmembrane</keyword>
<dbReference type="OrthoDB" id="9553993at2"/>
<keyword evidence="1" id="KW-1133">Transmembrane helix</keyword>
<dbReference type="AlphaFoldDB" id="A0A516H1Q1"/>
<dbReference type="RefSeq" id="WP_144068689.1">
    <property type="nucleotide sequence ID" value="NZ_CP041636.1"/>
</dbReference>
<feature type="transmembrane region" description="Helical" evidence="1">
    <location>
        <begin position="166"/>
        <end position="187"/>
    </location>
</feature>